<dbReference type="OrthoDB" id="10265994at2759"/>
<dbReference type="InterPro" id="IPR010750">
    <property type="entry name" value="SGF29_tudor-like_dom"/>
</dbReference>
<comment type="caution">
    <text evidence="3">The sequence shown here is derived from an EMBL/GenBank/DDBJ whole genome shotgun (WGS) entry which is preliminary data.</text>
</comment>
<evidence type="ECO:0000313" key="4">
    <source>
        <dbReference type="Proteomes" id="UP000717696"/>
    </source>
</evidence>
<proteinExistence type="predicted"/>
<dbReference type="PANTHER" id="PTHR21539">
    <property type="entry name" value="SAGA-ASSOCIATED FACTOR 29"/>
    <property type="match status" value="1"/>
</dbReference>
<dbReference type="PROSITE" id="PS51518">
    <property type="entry name" value="SGF29_C"/>
    <property type="match status" value="1"/>
</dbReference>
<keyword evidence="4" id="KW-1185">Reference proteome</keyword>
<dbReference type="EMBL" id="JAGMUU010000009">
    <property type="protein sequence ID" value="KAH7145634.1"/>
    <property type="molecule type" value="Genomic_DNA"/>
</dbReference>
<dbReference type="GO" id="GO:0000124">
    <property type="term" value="C:SAGA complex"/>
    <property type="evidence" value="ECO:0007669"/>
    <property type="project" value="InterPro"/>
</dbReference>
<evidence type="ECO:0000259" key="2">
    <source>
        <dbReference type="PROSITE" id="PS51518"/>
    </source>
</evidence>
<dbReference type="AlphaFoldDB" id="A0A9P9EU31"/>
<sequence length="491" mass="54364">MANGKKPSRDELKSLQEDLGPYYQQPLLPRRRDPPSREITIQEIRRHQSNTPESKRQGTKRHGSSSRDSTPNRSTRPRPLSREQTVSQEVSTPKRSPRSEPPRSEPQRQQTPKQQTPKQQTPKQQTPKQQTPRQQTPRQQTPRQQTPKQDSAKQEPPGREMSQRNRSGRGSNRNNGNSHGEEVQIWDNCKGQVGEIVTGINAENDSLADLVNMDKQVGTMDLESIPGESLQQMESLCRTGVRHSEANMAALKALSDQLKVLRAVVVAKEQAEAQAAGPSKRQARDSAATASSLYDFDGAGDSPVPSPMAGSSRKYGDRSSNRDRDSMPPKADSVEPQGSSGSAAGSNAGANSNKSKVIFQKGDSVAFKPRAVNSDQMMDWILGEVAQVLGEGKSRRYKVLDIEPDDQSKQKEYRSSASSMISISPESQASTLKDWEQGKVVLALYPNTTTFYKAEVHNMGEGGKVNLKFEGENDSSTLQQVERRFVIEYRA</sequence>
<feature type="compositionally biased region" description="Basic and acidic residues" evidence="1">
    <location>
        <begin position="150"/>
        <end position="163"/>
    </location>
</feature>
<reference evidence="3" key="1">
    <citation type="journal article" date="2021" name="Nat. Commun.">
        <title>Genetic determinants of endophytism in the Arabidopsis root mycobiome.</title>
        <authorList>
            <person name="Mesny F."/>
            <person name="Miyauchi S."/>
            <person name="Thiergart T."/>
            <person name="Pickel B."/>
            <person name="Atanasova L."/>
            <person name="Karlsson M."/>
            <person name="Huettel B."/>
            <person name="Barry K.W."/>
            <person name="Haridas S."/>
            <person name="Chen C."/>
            <person name="Bauer D."/>
            <person name="Andreopoulos W."/>
            <person name="Pangilinan J."/>
            <person name="LaButti K."/>
            <person name="Riley R."/>
            <person name="Lipzen A."/>
            <person name="Clum A."/>
            <person name="Drula E."/>
            <person name="Henrissat B."/>
            <person name="Kohler A."/>
            <person name="Grigoriev I.V."/>
            <person name="Martin F.M."/>
            <person name="Hacquard S."/>
        </authorList>
    </citation>
    <scope>NUCLEOTIDE SEQUENCE</scope>
    <source>
        <strain evidence="3">MPI-CAGE-AT-0021</strain>
    </source>
</reference>
<evidence type="ECO:0000313" key="3">
    <source>
        <dbReference type="EMBL" id="KAH7145634.1"/>
    </source>
</evidence>
<feature type="region of interest" description="Disordered" evidence="1">
    <location>
        <begin position="294"/>
        <end position="351"/>
    </location>
</feature>
<dbReference type="PANTHER" id="PTHR21539:SF0">
    <property type="entry name" value="SAGA-ASSOCIATED FACTOR 29"/>
    <property type="match status" value="1"/>
</dbReference>
<name>A0A9P9EU31_9HYPO</name>
<feature type="compositionally biased region" description="Low complexity" evidence="1">
    <location>
        <begin position="338"/>
        <end position="351"/>
    </location>
</feature>
<feature type="compositionally biased region" description="Basic and acidic residues" evidence="1">
    <location>
        <begin position="7"/>
        <end position="16"/>
    </location>
</feature>
<feature type="compositionally biased region" description="Basic and acidic residues" evidence="1">
    <location>
        <begin position="314"/>
        <end position="327"/>
    </location>
</feature>
<feature type="compositionally biased region" description="Low complexity" evidence="1">
    <location>
        <begin position="164"/>
        <end position="178"/>
    </location>
</feature>
<dbReference type="Proteomes" id="UP000717696">
    <property type="component" value="Unassembled WGS sequence"/>
</dbReference>
<dbReference type="Pfam" id="PF07039">
    <property type="entry name" value="SGF29_Tudor"/>
    <property type="match status" value="1"/>
</dbReference>
<feature type="compositionally biased region" description="Low complexity" evidence="1">
    <location>
        <begin position="107"/>
        <end position="149"/>
    </location>
</feature>
<dbReference type="Gene3D" id="2.30.30.140">
    <property type="match status" value="1"/>
</dbReference>
<organism evidence="3 4">
    <name type="scientific">Dactylonectria estremocensis</name>
    <dbReference type="NCBI Taxonomy" id="1079267"/>
    <lineage>
        <taxon>Eukaryota</taxon>
        <taxon>Fungi</taxon>
        <taxon>Dikarya</taxon>
        <taxon>Ascomycota</taxon>
        <taxon>Pezizomycotina</taxon>
        <taxon>Sordariomycetes</taxon>
        <taxon>Hypocreomycetidae</taxon>
        <taxon>Hypocreales</taxon>
        <taxon>Nectriaceae</taxon>
        <taxon>Dactylonectria</taxon>
    </lineage>
</organism>
<feature type="domain" description="SGF29 C-terminal" evidence="2">
    <location>
        <begin position="355"/>
        <end position="491"/>
    </location>
</feature>
<dbReference type="InterPro" id="IPR037802">
    <property type="entry name" value="SGF29"/>
</dbReference>
<gene>
    <name evidence="3" type="ORF">B0J13DRAFT_324018</name>
</gene>
<evidence type="ECO:0000256" key="1">
    <source>
        <dbReference type="SAM" id="MobiDB-lite"/>
    </source>
</evidence>
<dbReference type="InterPro" id="IPR047288">
    <property type="entry name" value="Tudor_SGF29_rpt1"/>
</dbReference>
<protein>
    <submittedName>
        <fullName evidence="3">SGF29 tudor-like domain-containing protein</fullName>
    </submittedName>
</protein>
<feature type="compositionally biased region" description="Basic and acidic residues" evidence="1">
    <location>
        <begin position="97"/>
        <end position="106"/>
    </location>
</feature>
<dbReference type="CDD" id="cd20393">
    <property type="entry name" value="Tudor_SGF29_rpt1"/>
    <property type="match status" value="1"/>
</dbReference>
<accession>A0A9P9EU31</accession>
<feature type="region of interest" description="Disordered" evidence="1">
    <location>
        <begin position="1"/>
        <end position="184"/>
    </location>
</feature>